<sequence length="126" mass="14040">MYVRYQSPTPNARGVHPGVFGLINGLAKDGRLSPEQQRFKTESHAWFHANLIDPSTVDPRIYDRDRNPGATAWFKASAGHLLERLTGYLEILAAHQVACVRVETSVPGEVIYEDVHQVIAAPYRTG</sequence>
<name>A0ABW8A0P0_9ACTN</name>
<gene>
    <name evidence="1" type="ORF">ACIBP5_10310</name>
</gene>
<dbReference type="EMBL" id="JBITMB010000002">
    <property type="protein sequence ID" value="MFI7440345.1"/>
    <property type="molecule type" value="Genomic_DNA"/>
</dbReference>
<dbReference type="RefSeq" id="WP_397020068.1">
    <property type="nucleotide sequence ID" value="NZ_JBITMB010000002.1"/>
</dbReference>
<dbReference type="Proteomes" id="UP001612928">
    <property type="component" value="Unassembled WGS sequence"/>
</dbReference>
<organism evidence="1 2">
    <name type="scientific">Nonomuraea indica</name>
    <dbReference type="NCBI Taxonomy" id="1581193"/>
    <lineage>
        <taxon>Bacteria</taxon>
        <taxon>Bacillati</taxon>
        <taxon>Actinomycetota</taxon>
        <taxon>Actinomycetes</taxon>
        <taxon>Streptosporangiales</taxon>
        <taxon>Streptosporangiaceae</taxon>
        <taxon>Nonomuraea</taxon>
    </lineage>
</organism>
<protein>
    <submittedName>
        <fullName evidence="1">Uncharacterized protein</fullName>
    </submittedName>
</protein>
<comment type="caution">
    <text evidence="1">The sequence shown here is derived from an EMBL/GenBank/DDBJ whole genome shotgun (WGS) entry which is preliminary data.</text>
</comment>
<keyword evidence="2" id="KW-1185">Reference proteome</keyword>
<evidence type="ECO:0000313" key="2">
    <source>
        <dbReference type="Proteomes" id="UP001612928"/>
    </source>
</evidence>
<evidence type="ECO:0000313" key="1">
    <source>
        <dbReference type="EMBL" id="MFI7440345.1"/>
    </source>
</evidence>
<proteinExistence type="predicted"/>
<accession>A0ABW8A0P0</accession>
<reference evidence="1 2" key="1">
    <citation type="submission" date="2024-10" db="EMBL/GenBank/DDBJ databases">
        <title>The Natural Products Discovery Center: Release of the First 8490 Sequenced Strains for Exploring Actinobacteria Biosynthetic Diversity.</title>
        <authorList>
            <person name="Kalkreuter E."/>
            <person name="Kautsar S.A."/>
            <person name="Yang D."/>
            <person name="Bader C.D."/>
            <person name="Teijaro C.N."/>
            <person name="Fluegel L."/>
            <person name="Davis C.M."/>
            <person name="Simpson J.R."/>
            <person name="Lauterbach L."/>
            <person name="Steele A.D."/>
            <person name="Gui C."/>
            <person name="Meng S."/>
            <person name="Li G."/>
            <person name="Viehrig K."/>
            <person name="Ye F."/>
            <person name="Su P."/>
            <person name="Kiefer A.F."/>
            <person name="Nichols A."/>
            <person name="Cepeda A.J."/>
            <person name="Yan W."/>
            <person name="Fan B."/>
            <person name="Jiang Y."/>
            <person name="Adhikari A."/>
            <person name="Zheng C.-J."/>
            <person name="Schuster L."/>
            <person name="Cowan T.M."/>
            <person name="Smanski M.J."/>
            <person name="Chevrette M.G."/>
            <person name="De Carvalho L.P.S."/>
            <person name="Shen B."/>
        </authorList>
    </citation>
    <scope>NUCLEOTIDE SEQUENCE [LARGE SCALE GENOMIC DNA]</scope>
    <source>
        <strain evidence="1 2">NPDC049503</strain>
    </source>
</reference>